<proteinExistence type="predicted"/>
<keyword evidence="2" id="KW-1185">Reference proteome</keyword>
<dbReference type="Proteomes" id="UP000252249">
    <property type="component" value="Unassembled WGS sequence"/>
</dbReference>
<comment type="caution">
    <text evidence="1">The sequence shown here is derived from an EMBL/GenBank/DDBJ whole genome shotgun (WGS) entry which is preliminary data.</text>
</comment>
<gene>
    <name evidence="1" type="ORF">DU428_13215</name>
</gene>
<accession>A0A368P1U1</accession>
<dbReference type="Gene3D" id="2.60.40.1120">
    <property type="entry name" value="Carboxypeptidase-like, regulatory domain"/>
    <property type="match status" value="1"/>
</dbReference>
<protein>
    <recommendedName>
        <fullName evidence="3">Carboxypeptidase regulatory-like domain-containing protein</fullName>
    </recommendedName>
</protein>
<name>A0A368P1U1_9FLAO</name>
<sequence>MRLLPSDFPAENPRTQTRPFHTLTVVNNAEMKYTKNIFGVIILMILSSCDKEVGESGVVENELTGERIENVEVILNSDQADKTEFTDSNGYFSNIKTFSCGISSCDTDFTLTFEKEGFQTVTINQNYYRESSTEFVTEGTKDTLIVKMQPN</sequence>
<dbReference type="InterPro" id="IPR008969">
    <property type="entry name" value="CarboxyPept-like_regulatory"/>
</dbReference>
<dbReference type="EMBL" id="QPIG01000009">
    <property type="protein sequence ID" value="RCU56363.1"/>
    <property type="molecule type" value="Genomic_DNA"/>
</dbReference>
<dbReference type="SUPFAM" id="SSF49464">
    <property type="entry name" value="Carboxypeptidase regulatory domain-like"/>
    <property type="match status" value="1"/>
</dbReference>
<evidence type="ECO:0000313" key="1">
    <source>
        <dbReference type="EMBL" id="RCU56363.1"/>
    </source>
</evidence>
<dbReference type="OrthoDB" id="1452191at2"/>
<organism evidence="1 2">
    <name type="scientific">Oceanihabitans sediminis</name>
    <dbReference type="NCBI Taxonomy" id="1812012"/>
    <lineage>
        <taxon>Bacteria</taxon>
        <taxon>Pseudomonadati</taxon>
        <taxon>Bacteroidota</taxon>
        <taxon>Flavobacteriia</taxon>
        <taxon>Flavobacteriales</taxon>
        <taxon>Flavobacteriaceae</taxon>
        <taxon>Oceanihabitans</taxon>
    </lineage>
</organism>
<evidence type="ECO:0000313" key="2">
    <source>
        <dbReference type="Proteomes" id="UP000252249"/>
    </source>
</evidence>
<dbReference type="RefSeq" id="WP_113966846.1">
    <property type="nucleotide sequence ID" value="NZ_QNRP01000017.1"/>
</dbReference>
<reference evidence="1 2" key="1">
    <citation type="submission" date="2018-07" db="EMBL/GenBank/DDBJ databases">
        <title>Oceanihabitans testaceum sp. nov., isolated from marine sediment.</title>
        <authorList>
            <person name="Li C.-M."/>
        </authorList>
    </citation>
    <scope>NUCLEOTIDE SEQUENCE [LARGE SCALE GENOMIC DNA]</scope>
    <source>
        <strain evidence="1 2">S9-10</strain>
    </source>
</reference>
<dbReference type="AlphaFoldDB" id="A0A368P1U1"/>
<evidence type="ECO:0008006" key="3">
    <source>
        <dbReference type="Google" id="ProtNLM"/>
    </source>
</evidence>